<proteinExistence type="predicted"/>
<dbReference type="Pfam" id="PF24073">
    <property type="entry name" value="DUF7365"/>
    <property type="match status" value="1"/>
</dbReference>
<protein>
    <recommendedName>
        <fullName evidence="3">DUF7365 domain-containing protein</fullName>
    </recommendedName>
</protein>
<evidence type="ECO:0000313" key="5">
    <source>
        <dbReference type="Proteomes" id="UP000182712"/>
    </source>
</evidence>
<dbReference type="AlphaFoldDB" id="A0A1H9L953"/>
<feature type="coiled-coil region" evidence="1">
    <location>
        <begin position="25"/>
        <end position="97"/>
    </location>
</feature>
<accession>A0A1H9L953</accession>
<keyword evidence="2" id="KW-0812">Transmembrane</keyword>
<feature type="transmembrane region" description="Helical" evidence="2">
    <location>
        <begin position="6"/>
        <end position="28"/>
    </location>
</feature>
<organism evidence="4 5">
    <name type="scientific">Streptococcus gallolyticus</name>
    <dbReference type="NCBI Taxonomy" id="315405"/>
    <lineage>
        <taxon>Bacteria</taxon>
        <taxon>Bacillati</taxon>
        <taxon>Bacillota</taxon>
        <taxon>Bacilli</taxon>
        <taxon>Lactobacillales</taxon>
        <taxon>Streptococcaceae</taxon>
        <taxon>Streptococcus</taxon>
    </lineage>
</organism>
<evidence type="ECO:0000313" key="4">
    <source>
        <dbReference type="EMBL" id="SER07675.1"/>
    </source>
</evidence>
<gene>
    <name evidence="4" type="ORF">SAMN04487840_10117</name>
</gene>
<dbReference type="InterPro" id="IPR055789">
    <property type="entry name" value="DUF7365"/>
</dbReference>
<name>A0A1H9L953_9STRE</name>
<sequence length="99" mass="11413">MAEKELMHWLMTTVFPIALSVAGFYIAAKNNTANLEHRLTELEAINKSQEKLLDMHSSRLDKHDEEQKMMLGMIEQIKNLSENVSELKADLKEIKEKIS</sequence>
<evidence type="ECO:0000256" key="1">
    <source>
        <dbReference type="SAM" id="Coils"/>
    </source>
</evidence>
<keyword evidence="1" id="KW-0175">Coiled coil</keyword>
<dbReference type="RefSeq" id="WP_074626935.1">
    <property type="nucleotide sequence ID" value="NZ_FOGM01000001.1"/>
</dbReference>
<evidence type="ECO:0000256" key="2">
    <source>
        <dbReference type="SAM" id="Phobius"/>
    </source>
</evidence>
<evidence type="ECO:0000259" key="3">
    <source>
        <dbReference type="Pfam" id="PF24073"/>
    </source>
</evidence>
<reference evidence="4 5" key="1">
    <citation type="submission" date="2016-10" db="EMBL/GenBank/DDBJ databases">
        <authorList>
            <person name="de Groot N.N."/>
        </authorList>
    </citation>
    <scope>NUCLEOTIDE SEQUENCE [LARGE SCALE GENOMIC DNA]</scope>
    <source>
        <strain evidence="4 5">VTM2R47</strain>
    </source>
</reference>
<keyword evidence="2" id="KW-1133">Transmembrane helix</keyword>
<keyword evidence="2" id="KW-0472">Membrane</keyword>
<dbReference type="EMBL" id="FOGM01000001">
    <property type="protein sequence ID" value="SER07675.1"/>
    <property type="molecule type" value="Genomic_DNA"/>
</dbReference>
<feature type="domain" description="DUF7365" evidence="3">
    <location>
        <begin position="2"/>
        <end position="97"/>
    </location>
</feature>
<dbReference type="Proteomes" id="UP000182712">
    <property type="component" value="Unassembled WGS sequence"/>
</dbReference>